<name>A0ABT5HKY4_9CAUL</name>
<proteinExistence type="predicted"/>
<keyword evidence="2" id="KW-1185">Reference proteome</keyword>
<dbReference type="RefSeq" id="WP_272745220.1">
    <property type="nucleotide sequence ID" value="NZ_JAQQKV010000002.1"/>
</dbReference>
<sequence length="93" mass="10888">MPITIGSMQSKIKSKEGFDIVFKNSDGRDRNDSAHLRRRYGFLLKAKGSFTVSEWKEKRFKYRFPEYECDVLDGNGNICANQMKLINLRKTYV</sequence>
<reference evidence="1 2" key="1">
    <citation type="submission" date="2023-01" db="EMBL/GenBank/DDBJ databases">
        <title>Novel species of the genus Asticcacaulis isolated from rivers.</title>
        <authorList>
            <person name="Lu H."/>
        </authorList>
    </citation>
    <scope>NUCLEOTIDE SEQUENCE [LARGE SCALE GENOMIC DNA]</scope>
    <source>
        <strain evidence="1 2">LKC15W</strain>
    </source>
</reference>
<dbReference type="EMBL" id="JAQQKV010000002">
    <property type="protein sequence ID" value="MDC7676906.1"/>
    <property type="molecule type" value="Genomic_DNA"/>
</dbReference>
<evidence type="ECO:0000313" key="2">
    <source>
        <dbReference type="Proteomes" id="UP001218579"/>
    </source>
</evidence>
<gene>
    <name evidence="1" type="ORF">PQU98_12235</name>
</gene>
<protein>
    <submittedName>
        <fullName evidence="1">Uncharacterized protein</fullName>
    </submittedName>
</protein>
<accession>A0ABT5HKY4</accession>
<dbReference type="Proteomes" id="UP001218579">
    <property type="component" value="Unassembled WGS sequence"/>
</dbReference>
<organism evidence="1 2">
    <name type="scientific">Asticcacaulis machinosus</name>
    <dbReference type="NCBI Taxonomy" id="2984211"/>
    <lineage>
        <taxon>Bacteria</taxon>
        <taxon>Pseudomonadati</taxon>
        <taxon>Pseudomonadota</taxon>
        <taxon>Alphaproteobacteria</taxon>
        <taxon>Caulobacterales</taxon>
        <taxon>Caulobacteraceae</taxon>
        <taxon>Asticcacaulis</taxon>
    </lineage>
</organism>
<comment type="caution">
    <text evidence="1">The sequence shown here is derived from an EMBL/GenBank/DDBJ whole genome shotgun (WGS) entry which is preliminary data.</text>
</comment>
<evidence type="ECO:0000313" key="1">
    <source>
        <dbReference type="EMBL" id="MDC7676906.1"/>
    </source>
</evidence>